<feature type="region of interest" description="Disordered" evidence="8">
    <location>
        <begin position="208"/>
        <end position="339"/>
    </location>
</feature>
<evidence type="ECO:0000256" key="8">
    <source>
        <dbReference type="SAM" id="MobiDB-lite"/>
    </source>
</evidence>
<gene>
    <name evidence="10" type="ORF">AGERDE_LOCUS7531</name>
</gene>
<evidence type="ECO:0000256" key="4">
    <source>
        <dbReference type="ARBA" id="ARBA00023242"/>
    </source>
</evidence>
<evidence type="ECO:0000313" key="10">
    <source>
        <dbReference type="EMBL" id="CAG8568782.1"/>
    </source>
</evidence>
<organism evidence="10 11">
    <name type="scientific">Ambispora gerdemannii</name>
    <dbReference type="NCBI Taxonomy" id="144530"/>
    <lineage>
        <taxon>Eukaryota</taxon>
        <taxon>Fungi</taxon>
        <taxon>Fungi incertae sedis</taxon>
        <taxon>Mucoromycota</taxon>
        <taxon>Glomeromycotina</taxon>
        <taxon>Glomeromycetes</taxon>
        <taxon>Archaeosporales</taxon>
        <taxon>Ambisporaceae</taxon>
        <taxon>Ambispora</taxon>
    </lineage>
</organism>
<dbReference type="InterPro" id="IPR057776">
    <property type="entry name" value="UTP23_sensor"/>
</dbReference>
<proteinExistence type="inferred from homology"/>
<keyword evidence="11" id="KW-1185">Reference proteome</keyword>
<evidence type="ECO:0000256" key="5">
    <source>
        <dbReference type="ARBA" id="ARBA00037300"/>
    </source>
</evidence>
<reference evidence="10" key="1">
    <citation type="submission" date="2021-06" db="EMBL/GenBank/DDBJ databases">
        <authorList>
            <person name="Kallberg Y."/>
            <person name="Tangrot J."/>
            <person name="Rosling A."/>
        </authorList>
    </citation>
    <scope>NUCLEOTIDE SEQUENCE</scope>
    <source>
        <strain evidence="10">MT106</strain>
    </source>
</reference>
<protein>
    <recommendedName>
        <fullName evidence="7">U three protein 23</fullName>
    </recommendedName>
</protein>
<evidence type="ECO:0000313" key="11">
    <source>
        <dbReference type="Proteomes" id="UP000789831"/>
    </source>
</evidence>
<keyword evidence="3" id="KW-0698">rRNA processing</keyword>
<keyword evidence="2" id="KW-0690">Ribosome biogenesis</keyword>
<keyword evidence="4" id="KW-0539">Nucleus</keyword>
<evidence type="ECO:0000256" key="1">
    <source>
        <dbReference type="ARBA" id="ARBA00004604"/>
    </source>
</evidence>
<feature type="compositionally biased region" description="Basic residues" evidence="8">
    <location>
        <begin position="302"/>
        <end position="314"/>
    </location>
</feature>
<dbReference type="EMBL" id="CAJVPL010001391">
    <property type="protein sequence ID" value="CAG8568782.1"/>
    <property type="molecule type" value="Genomic_DNA"/>
</dbReference>
<dbReference type="FunFam" id="3.40.50.1010:FF:000006">
    <property type="entry name" value="rRNA-processing protein UTP23 homolog"/>
    <property type="match status" value="1"/>
</dbReference>
<comment type="subcellular location">
    <subcellularLocation>
        <location evidence="1">Nucleus</location>
        <location evidence="1">Nucleolus</location>
    </subcellularLocation>
</comment>
<feature type="compositionally biased region" description="Polar residues" evidence="8">
    <location>
        <begin position="279"/>
        <end position="289"/>
    </location>
</feature>
<sequence length="339" mass="38627">MHAQIVKSVDHSETFASRLKFFKNAMRKKRAKQYKRLMALYSTSFGFREPYQILLDGNFATTATSYKINLETQLSKVMQGSIKQMYTLCSINELRQSGEKEHSRALQFLSQLEKRGCSHLGSSVSSAECLASIIGNENEHRYCVATQNRKLREKLRGIPGVPLLYINRTVLIFEPPSYVTLEKAKQIEIAKTLPSTDEMNFLKMTNSDAKNKIGAKSKAKKKHKGPKQPNPLSCKKSKKKPSQKIATKNIIEISKNTSETRKRKRENDEKEEYIEQNKDGQSIDSNANGSIGLVNGTEHIIKERKRKRKKKKRKKNEELPQNRSNDVDEEISSSGAESK</sequence>
<accession>A0A9N9FX20</accession>
<name>A0A9N9FX20_9GLOM</name>
<dbReference type="GO" id="GO:0006364">
    <property type="term" value="P:rRNA processing"/>
    <property type="evidence" value="ECO:0007669"/>
    <property type="project" value="UniProtKB-KW"/>
</dbReference>
<evidence type="ECO:0000256" key="7">
    <source>
        <dbReference type="ARBA" id="ARBA00076388"/>
    </source>
</evidence>
<feature type="domain" description="UTP23 sensor motif region" evidence="9">
    <location>
        <begin position="220"/>
        <end position="239"/>
    </location>
</feature>
<dbReference type="InterPro" id="IPR029060">
    <property type="entry name" value="PIN-like_dom_sf"/>
</dbReference>
<comment type="caution">
    <text evidence="10">The sequence shown here is derived from an EMBL/GenBank/DDBJ whole genome shotgun (WGS) entry which is preliminary data.</text>
</comment>
<dbReference type="InterPro" id="IPR006984">
    <property type="entry name" value="Fcf1/UTP23"/>
</dbReference>
<evidence type="ECO:0000256" key="2">
    <source>
        <dbReference type="ARBA" id="ARBA00022517"/>
    </source>
</evidence>
<comment type="function">
    <text evidence="5">Involved in rRNA-processing and ribosome biogenesis.</text>
</comment>
<dbReference type="Gene3D" id="3.40.50.1010">
    <property type="entry name" value="5'-nuclease"/>
    <property type="match status" value="1"/>
</dbReference>
<dbReference type="AlphaFoldDB" id="A0A9N9FX20"/>
<dbReference type="Proteomes" id="UP000789831">
    <property type="component" value="Unassembled WGS sequence"/>
</dbReference>
<dbReference type="OrthoDB" id="25675at2759"/>
<dbReference type="Pfam" id="PF04900">
    <property type="entry name" value="Fcf1"/>
    <property type="match status" value="1"/>
</dbReference>
<dbReference type="PANTHER" id="PTHR12416">
    <property type="entry name" value="RRNA-PROCESSING PROTEIN UTP23 HOMOLOG"/>
    <property type="match status" value="1"/>
</dbReference>
<dbReference type="GO" id="GO:0032040">
    <property type="term" value="C:small-subunit processome"/>
    <property type="evidence" value="ECO:0007669"/>
    <property type="project" value="InterPro"/>
</dbReference>
<comment type="similarity">
    <text evidence="6">Belongs to the UTP23/FCF1 family. UTP23 subfamily.</text>
</comment>
<evidence type="ECO:0000259" key="9">
    <source>
        <dbReference type="Pfam" id="PF24779"/>
    </source>
</evidence>
<evidence type="ECO:0000256" key="6">
    <source>
        <dbReference type="ARBA" id="ARBA00038503"/>
    </source>
</evidence>
<feature type="compositionally biased region" description="Basic residues" evidence="8">
    <location>
        <begin position="213"/>
        <end position="226"/>
    </location>
</feature>
<feature type="compositionally biased region" description="Basic and acidic residues" evidence="8">
    <location>
        <begin position="265"/>
        <end position="278"/>
    </location>
</feature>
<evidence type="ECO:0000256" key="3">
    <source>
        <dbReference type="ARBA" id="ARBA00022552"/>
    </source>
</evidence>
<dbReference type="SUPFAM" id="SSF88723">
    <property type="entry name" value="PIN domain-like"/>
    <property type="match status" value="1"/>
</dbReference>
<dbReference type="Pfam" id="PF24779">
    <property type="entry name" value="UTP23_sensor"/>
    <property type="match status" value="1"/>
</dbReference>